<keyword evidence="3" id="KW-1185">Reference proteome</keyword>
<dbReference type="CDD" id="cd24082">
    <property type="entry name" value="ASKHA_NBD_GspK-like"/>
    <property type="match status" value="1"/>
</dbReference>
<gene>
    <name evidence="2" type="ORF">DFR27_2131</name>
</gene>
<reference evidence="2 3" key="1">
    <citation type="submission" date="2018-10" db="EMBL/GenBank/DDBJ databases">
        <title>Genomic Encyclopedia of Type Strains, Phase IV (KMG-IV): sequencing the most valuable type-strain genomes for metagenomic binning, comparative biology and taxonomic classification.</title>
        <authorList>
            <person name="Goeker M."/>
        </authorList>
    </citation>
    <scope>NUCLEOTIDE SEQUENCE [LARGE SCALE GENOMIC DNA]</scope>
    <source>
        <strain evidence="2 3">DSM 25080</strain>
    </source>
</reference>
<evidence type="ECO:0000313" key="2">
    <source>
        <dbReference type="EMBL" id="RMA78792.1"/>
    </source>
</evidence>
<dbReference type="InterPro" id="IPR043129">
    <property type="entry name" value="ATPase_NBD"/>
</dbReference>
<accession>A0A3M0AHU8</accession>
<dbReference type="PANTHER" id="PTHR43190:SF3">
    <property type="entry name" value="N-ACETYL-D-GLUCOSAMINE KINASE"/>
    <property type="match status" value="1"/>
</dbReference>
<dbReference type="PANTHER" id="PTHR43190">
    <property type="entry name" value="N-ACETYL-D-GLUCOSAMINE KINASE"/>
    <property type="match status" value="1"/>
</dbReference>
<evidence type="ECO:0000313" key="3">
    <source>
        <dbReference type="Proteomes" id="UP000267187"/>
    </source>
</evidence>
<proteinExistence type="predicted"/>
<dbReference type="EMBL" id="REFJ01000005">
    <property type="protein sequence ID" value="RMA78792.1"/>
    <property type="molecule type" value="Genomic_DNA"/>
</dbReference>
<comment type="caution">
    <text evidence="2">The sequence shown here is derived from an EMBL/GenBank/DDBJ whole genome shotgun (WGS) entry which is preliminary data.</text>
</comment>
<dbReference type="InterPro" id="IPR052519">
    <property type="entry name" value="Euk-type_GlcNAc_Kinase"/>
</dbReference>
<feature type="domain" description="ATPase BadF/BadG/BcrA/BcrD type" evidence="1">
    <location>
        <begin position="11"/>
        <end position="288"/>
    </location>
</feature>
<dbReference type="OrthoDB" id="9816014at2"/>
<dbReference type="Proteomes" id="UP000267187">
    <property type="component" value="Unassembled WGS sequence"/>
</dbReference>
<dbReference type="RefSeq" id="WP_121877432.1">
    <property type="nucleotide sequence ID" value="NZ_REFJ01000005.1"/>
</dbReference>
<sequence length="296" mass="31526">MSTNSTQPLFVGIDGGGSKCRSIIVDESNRILGTGVSGPANPMNDYETAISSIVESVELALDDAKLDRSLMPDLIAGAGLAGVNFSSGRDKMLAWSHPFAEFHLTTDLHTACIGAHKGSDGAVMIVGTGSIGISVKGEDHFILGGHGFLQGDMGSGAWFGLQAVRLALSSADQLSPPTKMLDILLDRFSISHHLGIMEVMANKPARNFAQLARVVFQAAEEGDEVALQVIEEGAGYLSRLALRLLDQSPKRFSMVGGLAPIVLPFMDKRVQQTVETTLEEPEVGAVYFAREHYAAK</sequence>
<dbReference type="SUPFAM" id="SSF53067">
    <property type="entry name" value="Actin-like ATPase domain"/>
    <property type="match status" value="2"/>
</dbReference>
<organism evidence="2 3">
    <name type="scientific">Umboniibacter marinipuniceus</name>
    <dbReference type="NCBI Taxonomy" id="569599"/>
    <lineage>
        <taxon>Bacteria</taxon>
        <taxon>Pseudomonadati</taxon>
        <taxon>Pseudomonadota</taxon>
        <taxon>Gammaproteobacteria</taxon>
        <taxon>Cellvibrionales</taxon>
        <taxon>Cellvibrionaceae</taxon>
        <taxon>Umboniibacter</taxon>
    </lineage>
</organism>
<name>A0A3M0AHU8_9GAMM</name>
<keyword evidence="2" id="KW-0418">Kinase</keyword>
<evidence type="ECO:0000259" key="1">
    <source>
        <dbReference type="Pfam" id="PF01869"/>
    </source>
</evidence>
<dbReference type="NCBIfam" id="NF046058">
    <property type="entry name" value="NagK_SO3507"/>
    <property type="match status" value="1"/>
</dbReference>
<dbReference type="Pfam" id="PF01869">
    <property type="entry name" value="BcrAD_BadFG"/>
    <property type="match status" value="1"/>
</dbReference>
<dbReference type="InterPro" id="IPR002731">
    <property type="entry name" value="ATPase_BadF"/>
</dbReference>
<protein>
    <submittedName>
        <fullName evidence="2">Glucosamine kinase</fullName>
    </submittedName>
</protein>
<dbReference type="AlphaFoldDB" id="A0A3M0AHU8"/>
<keyword evidence="2" id="KW-0808">Transferase</keyword>
<dbReference type="Gene3D" id="3.30.420.40">
    <property type="match status" value="2"/>
</dbReference>
<dbReference type="GO" id="GO:0016301">
    <property type="term" value="F:kinase activity"/>
    <property type="evidence" value="ECO:0007669"/>
    <property type="project" value="UniProtKB-KW"/>
</dbReference>